<keyword evidence="1" id="KW-0812">Transmembrane</keyword>
<proteinExistence type="predicted"/>
<accession>A0A852SPZ1</accession>
<keyword evidence="1" id="KW-1133">Transmembrane helix</keyword>
<evidence type="ECO:0000256" key="1">
    <source>
        <dbReference type="SAM" id="Phobius"/>
    </source>
</evidence>
<name>A0A852SPZ1_9MICO</name>
<evidence type="ECO:0000313" key="2">
    <source>
        <dbReference type="EMBL" id="NYD70865.1"/>
    </source>
</evidence>
<dbReference type="Proteomes" id="UP000549913">
    <property type="component" value="Unassembled WGS sequence"/>
</dbReference>
<dbReference type="RefSeq" id="WP_179547920.1">
    <property type="nucleotide sequence ID" value="NZ_BSEW01000001.1"/>
</dbReference>
<gene>
    <name evidence="2" type="ORF">BJ984_002023</name>
</gene>
<evidence type="ECO:0000313" key="3">
    <source>
        <dbReference type="Proteomes" id="UP000549913"/>
    </source>
</evidence>
<keyword evidence="1" id="KW-0472">Membrane</keyword>
<dbReference type="EMBL" id="JACCBM010000001">
    <property type="protein sequence ID" value="NYD70865.1"/>
    <property type="molecule type" value="Genomic_DNA"/>
</dbReference>
<keyword evidence="3" id="KW-1185">Reference proteome</keyword>
<sequence>MSPAGPTKPERDPGDPGFWRRPLSNRVVWTIIAIAAVVVVAGVLVSLALGVRLF</sequence>
<reference evidence="2 3" key="1">
    <citation type="submission" date="2020-07" db="EMBL/GenBank/DDBJ databases">
        <title>Sequencing the genomes of 1000 actinobacteria strains.</title>
        <authorList>
            <person name="Klenk H.-P."/>
        </authorList>
    </citation>
    <scope>NUCLEOTIDE SEQUENCE [LARGE SCALE GENOMIC DNA]</scope>
    <source>
        <strain evidence="2 3">DSM 26474</strain>
    </source>
</reference>
<feature type="transmembrane region" description="Helical" evidence="1">
    <location>
        <begin position="27"/>
        <end position="51"/>
    </location>
</feature>
<protein>
    <submittedName>
        <fullName evidence="2">Uncharacterized protein</fullName>
    </submittedName>
</protein>
<dbReference type="AlphaFoldDB" id="A0A852SPZ1"/>
<comment type="caution">
    <text evidence="2">The sequence shown here is derived from an EMBL/GenBank/DDBJ whole genome shotgun (WGS) entry which is preliminary data.</text>
</comment>
<organism evidence="2 3">
    <name type="scientific">Herbiconiux flava</name>
    <dbReference type="NCBI Taxonomy" id="881268"/>
    <lineage>
        <taxon>Bacteria</taxon>
        <taxon>Bacillati</taxon>
        <taxon>Actinomycetota</taxon>
        <taxon>Actinomycetes</taxon>
        <taxon>Micrococcales</taxon>
        <taxon>Microbacteriaceae</taxon>
        <taxon>Herbiconiux</taxon>
    </lineage>
</organism>